<dbReference type="PANTHER" id="PTHR10371">
    <property type="entry name" value="NADH DEHYDROGENASE UBIQUINONE FLAVOPROTEIN 2, MITOCHONDRIAL"/>
    <property type="match status" value="1"/>
</dbReference>
<feature type="binding site" evidence="12">
    <location>
        <position position="97"/>
    </location>
    <ligand>
        <name>[2Fe-2S] cluster</name>
        <dbReference type="ChEBI" id="CHEBI:190135"/>
    </ligand>
</feature>
<dbReference type="PROSITE" id="PS01099">
    <property type="entry name" value="COMPLEX1_24K"/>
    <property type="match status" value="1"/>
</dbReference>
<evidence type="ECO:0000256" key="6">
    <source>
        <dbReference type="ARBA" id="ARBA00023014"/>
    </source>
</evidence>
<dbReference type="NCBIfam" id="NF005722">
    <property type="entry name" value="PRK07539.1-2"/>
    <property type="match status" value="1"/>
</dbReference>
<evidence type="ECO:0000256" key="5">
    <source>
        <dbReference type="ARBA" id="ARBA00023004"/>
    </source>
</evidence>
<dbReference type="InterPro" id="IPR002023">
    <property type="entry name" value="NuoE-like"/>
</dbReference>
<comment type="subunit">
    <text evidence="7">Composed of 13 different subunits. Subunits NuoCD, E, F, and G constitute the peripheral sector of the complex.</text>
</comment>
<dbReference type="FunFam" id="1.10.10.1590:FF:000001">
    <property type="entry name" value="NADH-quinone oxidoreductase subunit E"/>
    <property type="match status" value="1"/>
</dbReference>
<evidence type="ECO:0000256" key="7">
    <source>
        <dbReference type="ARBA" id="ARBA00026021"/>
    </source>
</evidence>
<keyword evidence="6 12" id="KW-0411">Iron-sulfur</keyword>
<proteinExistence type="inferred from homology"/>
<dbReference type="OrthoDB" id="9807941at2"/>
<dbReference type="InterPro" id="IPR041921">
    <property type="entry name" value="NuoE_N"/>
</dbReference>
<comment type="cofactor">
    <cofactor evidence="12">
        <name>[2Fe-2S] cluster</name>
        <dbReference type="ChEBI" id="CHEBI:190135"/>
    </cofactor>
    <text evidence="12">Binds 1 [2Fe-2S] cluster.</text>
</comment>
<dbReference type="PANTHER" id="PTHR10371:SF3">
    <property type="entry name" value="NADH DEHYDROGENASE [UBIQUINONE] FLAVOPROTEIN 2, MITOCHONDRIAL"/>
    <property type="match status" value="1"/>
</dbReference>
<feature type="binding site" evidence="12">
    <location>
        <position position="138"/>
    </location>
    <ligand>
        <name>[2Fe-2S] cluster</name>
        <dbReference type="ChEBI" id="CHEBI:190135"/>
    </ligand>
</feature>
<evidence type="ECO:0000256" key="10">
    <source>
        <dbReference type="ARBA" id="ARBA00034078"/>
    </source>
</evidence>
<evidence type="ECO:0000256" key="12">
    <source>
        <dbReference type="PIRSR" id="PIRSR000216-1"/>
    </source>
</evidence>
<evidence type="ECO:0000256" key="8">
    <source>
        <dbReference type="ARBA" id="ARBA00031580"/>
    </source>
</evidence>
<dbReference type="GO" id="GO:0051537">
    <property type="term" value="F:2 iron, 2 sulfur cluster binding"/>
    <property type="evidence" value="ECO:0007669"/>
    <property type="project" value="UniProtKB-KW"/>
</dbReference>
<dbReference type="STRING" id="915471.SAMN05216201_10477"/>
<evidence type="ECO:0000256" key="3">
    <source>
        <dbReference type="ARBA" id="ARBA00022714"/>
    </source>
</evidence>
<protein>
    <recommendedName>
        <fullName evidence="2">NADH-quinone oxidoreductase subunit E</fullName>
    </recommendedName>
    <alternativeName>
        <fullName evidence="8">NADH dehydrogenase I subunit E</fullName>
    </alternativeName>
    <alternativeName>
        <fullName evidence="9">NDH-1 subunit E</fullName>
    </alternativeName>
</protein>
<gene>
    <name evidence="13" type="ORF">SAMN05216201_10477</name>
</gene>
<evidence type="ECO:0000313" key="14">
    <source>
        <dbReference type="Proteomes" id="UP000242930"/>
    </source>
</evidence>
<evidence type="ECO:0000256" key="1">
    <source>
        <dbReference type="ARBA" id="ARBA00010643"/>
    </source>
</evidence>
<dbReference type="RefSeq" id="WP_090308528.1">
    <property type="nucleotide sequence ID" value="NZ_FNZE01000004.1"/>
</dbReference>
<comment type="cofactor">
    <cofactor evidence="10">
        <name>[2Fe-2S] cluster</name>
        <dbReference type="ChEBI" id="CHEBI:190135"/>
    </cofactor>
</comment>
<dbReference type="PIRSF" id="PIRSF000216">
    <property type="entry name" value="NADH_DH_24kDa"/>
    <property type="match status" value="1"/>
</dbReference>
<dbReference type="NCBIfam" id="TIGR01958">
    <property type="entry name" value="nuoE_fam"/>
    <property type="match status" value="1"/>
</dbReference>
<evidence type="ECO:0000256" key="4">
    <source>
        <dbReference type="ARBA" id="ARBA00022723"/>
    </source>
</evidence>
<dbReference type="GO" id="GO:0003954">
    <property type="term" value="F:NADH dehydrogenase activity"/>
    <property type="evidence" value="ECO:0007669"/>
    <property type="project" value="TreeGrafter"/>
</dbReference>
<dbReference type="InterPro" id="IPR036249">
    <property type="entry name" value="Thioredoxin-like_sf"/>
</dbReference>
<dbReference type="SUPFAM" id="SSF52833">
    <property type="entry name" value="Thioredoxin-like"/>
    <property type="match status" value="1"/>
</dbReference>
<comment type="similarity">
    <text evidence="1">Belongs to the complex I 24 kDa subunit family.</text>
</comment>
<evidence type="ECO:0000313" key="13">
    <source>
        <dbReference type="EMBL" id="SEJ03977.1"/>
    </source>
</evidence>
<keyword evidence="3 12" id="KW-0001">2Fe-2S</keyword>
<accession>A0A1H6VQB3</accession>
<organism evidence="13 14">
    <name type="scientific">Pseudomonas linyingensis</name>
    <dbReference type="NCBI Taxonomy" id="915471"/>
    <lineage>
        <taxon>Bacteria</taxon>
        <taxon>Pseudomonadati</taxon>
        <taxon>Pseudomonadota</taxon>
        <taxon>Gammaproteobacteria</taxon>
        <taxon>Pseudomonadales</taxon>
        <taxon>Pseudomonadaceae</taxon>
        <taxon>Pseudomonas</taxon>
    </lineage>
</organism>
<feature type="binding site" evidence="12">
    <location>
        <position position="102"/>
    </location>
    <ligand>
        <name>[2Fe-2S] cluster</name>
        <dbReference type="ChEBI" id="CHEBI:190135"/>
    </ligand>
</feature>
<evidence type="ECO:0000256" key="9">
    <source>
        <dbReference type="ARBA" id="ARBA00032788"/>
    </source>
</evidence>
<evidence type="ECO:0000256" key="2">
    <source>
        <dbReference type="ARBA" id="ARBA00019898"/>
    </source>
</evidence>
<dbReference type="Pfam" id="PF01257">
    <property type="entry name" value="2Fe-2S_thioredx"/>
    <property type="match status" value="1"/>
</dbReference>
<dbReference type="GO" id="GO:0046872">
    <property type="term" value="F:metal ion binding"/>
    <property type="evidence" value="ECO:0007669"/>
    <property type="project" value="UniProtKB-KW"/>
</dbReference>
<keyword evidence="4 12" id="KW-0479">Metal-binding</keyword>
<dbReference type="AlphaFoldDB" id="A0A1H6VQB3"/>
<reference evidence="14" key="1">
    <citation type="submission" date="2016-10" db="EMBL/GenBank/DDBJ databases">
        <authorList>
            <person name="Varghese N."/>
            <person name="Submissions S."/>
        </authorList>
    </citation>
    <scope>NUCLEOTIDE SEQUENCE [LARGE SCALE GENOMIC DNA]</scope>
    <source>
        <strain evidence="14">LMG 25967</strain>
    </source>
</reference>
<name>A0A1H6VQB3_9PSED</name>
<dbReference type="FunFam" id="3.40.30.10:FF:000015">
    <property type="entry name" value="NADH-quinone oxidoreductase subunit E"/>
    <property type="match status" value="1"/>
</dbReference>
<evidence type="ECO:0000256" key="11">
    <source>
        <dbReference type="ARBA" id="ARBA00047712"/>
    </source>
</evidence>
<dbReference type="EMBL" id="FNZE01000004">
    <property type="protein sequence ID" value="SEJ03977.1"/>
    <property type="molecule type" value="Genomic_DNA"/>
</dbReference>
<keyword evidence="14" id="KW-1185">Reference proteome</keyword>
<dbReference type="CDD" id="cd03064">
    <property type="entry name" value="TRX_Fd_NuoE"/>
    <property type="match status" value="1"/>
</dbReference>
<dbReference type="Gene3D" id="1.10.10.1590">
    <property type="entry name" value="NADH-quinone oxidoreductase subunit E"/>
    <property type="match status" value="1"/>
</dbReference>
<feature type="binding site" evidence="12">
    <location>
        <position position="142"/>
    </location>
    <ligand>
        <name>[2Fe-2S] cluster</name>
        <dbReference type="ChEBI" id="CHEBI:190135"/>
    </ligand>
</feature>
<dbReference type="Proteomes" id="UP000242930">
    <property type="component" value="Unassembled WGS sequence"/>
</dbReference>
<comment type="catalytic activity">
    <reaction evidence="11">
        <text>a quinone + NADH + 5 H(+)(in) = a quinol + NAD(+) + 4 H(+)(out)</text>
        <dbReference type="Rhea" id="RHEA:57888"/>
        <dbReference type="ChEBI" id="CHEBI:15378"/>
        <dbReference type="ChEBI" id="CHEBI:24646"/>
        <dbReference type="ChEBI" id="CHEBI:57540"/>
        <dbReference type="ChEBI" id="CHEBI:57945"/>
        <dbReference type="ChEBI" id="CHEBI:132124"/>
    </reaction>
</comment>
<dbReference type="InterPro" id="IPR042128">
    <property type="entry name" value="NuoE_dom"/>
</dbReference>
<keyword evidence="5 12" id="KW-0408">Iron</keyword>
<dbReference type="Gene3D" id="3.40.30.10">
    <property type="entry name" value="Glutaredoxin"/>
    <property type="match status" value="1"/>
</dbReference>
<sequence>MSQTPVSSQNLIQTDRFALSETERSAIEHEMHHYEDPRAASIEALKIVQKQRGWVPDGAIHAIAAVLGIPASDVEGVATFYSQIFRQPVGRHIIRVCDSMTCFIGGHESVLGAIQQQLSIAPGQTSSDGRFTLLPVCCLGNCDKAPALMIDDDTFGNVSAAAVGQLLEAYP</sequence>